<accession>A0A2P5BR49</accession>
<protein>
    <submittedName>
        <fullName evidence="1">Uncharacterized protein</fullName>
    </submittedName>
</protein>
<sequence length="95" mass="10967">MNFLIKFVDKVLKKVLVPNMEECYSLVWHEVVLHTTLNKEAQNIEASAMVARNLTNPTIRPNNPNSSNVTDKSAYKCTHRKQNGHTKSRYFEFVS</sequence>
<keyword evidence="2" id="KW-1185">Reference proteome</keyword>
<reference evidence="2" key="1">
    <citation type="submission" date="2016-06" db="EMBL/GenBank/DDBJ databases">
        <title>Parallel loss of symbiosis genes in relatives of nitrogen-fixing non-legume Parasponia.</title>
        <authorList>
            <person name="Van Velzen R."/>
            <person name="Holmer R."/>
            <person name="Bu F."/>
            <person name="Rutten L."/>
            <person name="Van Zeijl A."/>
            <person name="Liu W."/>
            <person name="Santuari L."/>
            <person name="Cao Q."/>
            <person name="Sharma T."/>
            <person name="Shen D."/>
            <person name="Roswanjaya Y."/>
            <person name="Wardhani T."/>
            <person name="Kalhor M.S."/>
            <person name="Jansen J."/>
            <person name="Van den Hoogen J."/>
            <person name="Gungor B."/>
            <person name="Hartog M."/>
            <person name="Hontelez J."/>
            <person name="Verver J."/>
            <person name="Yang W.-C."/>
            <person name="Schijlen E."/>
            <person name="Repin R."/>
            <person name="Schilthuizen M."/>
            <person name="Schranz E."/>
            <person name="Heidstra R."/>
            <person name="Miyata K."/>
            <person name="Fedorova E."/>
            <person name="Kohlen W."/>
            <person name="Bisseling T."/>
            <person name="Smit S."/>
            <person name="Geurts R."/>
        </authorList>
    </citation>
    <scope>NUCLEOTIDE SEQUENCE [LARGE SCALE GENOMIC DNA]</scope>
    <source>
        <strain evidence="2">cv. WU1-14</strain>
    </source>
</reference>
<evidence type="ECO:0000313" key="1">
    <source>
        <dbReference type="EMBL" id="PON51273.1"/>
    </source>
</evidence>
<dbReference type="EMBL" id="JXTB01000235">
    <property type="protein sequence ID" value="PON51273.1"/>
    <property type="molecule type" value="Genomic_DNA"/>
</dbReference>
<dbReference type="AlphaFoldDB" id="A0A2P5BR49"/>
<proteinExistence type="predicted"/>
<dbReference type="Proteomes" id="UP000237105">
    <property type="component" value="Unassembled WGS sequence"/>
</dbReference>
<organism evidence="1 2">
    <name type="scientific">Parasponia andersonii</name>
    <name type="common">Sponia andersonii</name>
    <dbReference type="NCBI Taxonomy" id="3476"/>
    <lineage>
        <taxon>Eukaryota</taxon>
        <taxon>Viridiplantae</taxon>
        <taxon>Streptophyta</taxon>
        <taxon>Embryophyta</taxon>
        <taxon>Tracheophyta</taxon>
        <taxon>Spermatophyta</taxon>
        <taxon>Magnoliopsida</taxon>
        <taxon>eudicotyledons</taxon>
        <taxon>Gunneridae</taxon>
        <taxon>Pentapetalae</taxon>
        <taxon>rosids</taxon>
        <taxon>fabids</taxon>
        <taxon>Rosales</taxon>
        <taxon>Cannabaceae</taxon>
        <taxon>Parasponia</taxon>
    </lineage>
</organism>
<evidence type="ECO:0000313" key="2">
    <source>
        <dbReference type="Proteomes" id="UP000237105"/>
    </source>
</evidence>
<comment type="caution">
    <text evidence="1">The sequence shown here is derived from an EMBL/GenBank/DDBJ whole genome shotgun (WGS) entry which is preliminary data.</text>
</comment>
<name>A0A2P5BR49_PARAD</name>
<gene>
    <name evidence="1" type="ORF">PanWU01x14_217420</name>
</gene>